<dbReference type="GO" id="GO:0043138">
    <property type="term" value="F:3'-5' DNA helicase activity"/>
    <property type="evidence" value="ECO:0007669"/>
    <property type="project" value="UniProtKB-EC"/>
</dbReference>
<evidence type="ECO:0000256" key="9">
    <source>
        <dbReference type="ARBA" id="ARBA00034808"/>
    </source>
</evidence>
<feature type="compositionally biased region" description="Basic and acidic residues" evidence="11">
    <location>
        <begin position="54"/>
        <end position="68"/>
    </location>
</feature>
<protein>
    <recommendedName>
        <fullName evidence="9">DNA 3'-5' helicase</fullName>
        <ecNumber evidence="9">5.6.2.4</ecNumber>
    </recommendedName>
</protein>
<dbReference type="PANTHER" id="PTHR47835:SF3">
    <property type="entry name" value="HELICASE FOR MEIOSIS 1"/>
    <property type="match status" value="1"/>
</dbReference>
<dbReference type="Gene3D" id="1.10.10.10">
    <property type="entry name" value="Winged helix-like DNA-binding domain superfamily/Winged helix DNA-binding domain"/>
    <property type="match status" value="1"/>
</dbReference>
<feature type="compositionally biased region" description="Low complexity" evidence="11">
    <location>
        <begin position="75"/>
        <end position="87"/>
    </location>
</feature>
<evidence type="ECO:0000313" key="15">
    <source>
        <dbReference type="Proteomes" id="UP001530293"/>
    </source>
</evidence>
<comment type="catalytic activity">
    <reaction evidence="8">
        <text>Couples ATP hydrolysis with the unwinding of duplex DNA by translocating in the 3'-5' direction.</text>
        <dbReference type="EC" id="5.6.2.4"/>
    </reaction>
</comment>
<dbReference type="PANTHER" id="PTHR47835">
    <property type="entry name" value="HFM1, ATP DEPENDENT DNA HELICASE HOMOLOG"/>
    <property type="match status" value="1"/>
</dbReference>
<proteinExistence type="inferred from homology"/>
<comment type="catalytic activity">
    <reaction evidence="10">
        <text>ATP + H2O = ADP + phosphate + H(+)</text>
        <dbReference type="Rhea" id="RHEA:13065"/>
        <dbReference type="ChEBI" id="CHEBI:15377"/>
        <dbReference type="ChEBI" id="CHEBI:15378"/>
        <dbReference type="ChEBI" id="CHEBI:30616"/>
        <dbReference type="ChEBI" id="CHEBI:43474"/>
        <dbReference type="ChEBI" id="CHEBI:456216"/>
        <dbReference type="EC" id="5.6.2.4"/>
    </reaction>
</comment>
<reference evidence="14 15" key="1">
    <citation type="submission" date="2024-10" db="EMBL/GenBank/DDBJ databases">
        <title>Updated reference genomes for cyclostephanoid diatoms.</title>
        <authorList>
            <person name="Roberts W.R."/>
            <person name="Alverson A.J."/>
        </authorList>
    </citation>
    <scope>NUCLEOTIDE SEQUENCE [LARGE SCALE GENOMIC DNA]</scope>
    <source>
        <strain evidence="14 15">AJA232-27</strain>
    </source>
</reference>
<dbReference type="Pfam" id="PF02889">
    <property type="entry name" value="Sec63"/>
    <property type="match status" value="1"/>
</dbReference>
<dbReference type="GO" id="GO:0005524">
    <property type="term" value="F:ATP binding"/>
    <property type="evidence" value="ECO:0007669"/>
    <property type="project" value="UniProtKB-KW"/>
</dbReference>
<feature type="compositionally biased region" description="Polar residues" evidence="11">
    <location>
        <begin position="1512"/>
        <end position="1539"/>
    </location>
</feature>
<dbReference type="InterPro" id="IPR036388">
    <property type="entry name" value="WH-like_DNA-bd_sf"/>
</dbReference>
<keyword evidence="5" id="KW-0067">ATP-binding</keyword>
<feature type="domain" description="Helicase C-terminal" evidence="13">
    <location>
        <begin position="794"/>
        <end position="994"/>
    </location>
</feature>
<dbReference type="PROSITE" id="PS51194">
    <property type="entry name" value="HELICASE_CTER"/>
    <property type="match status" value="1"/>
</dbReference>
<dbReference type="CDD" id="cd18795">
    <property type="entry name" value="SF2_C_Ski2"/>
    <property type="match status" value="1"/>
</dbReference>
<comment type="caution">
    <text evidence="14">The sequence shown here is derived from an EMBL/GenBank/DDBJ whole genome shotgun (WGS) entry which is preliminary data.</text>
</comment>
<dbReference type="InterPro" id="IPR014001">
    <property type="entry name" value="Helicase_ATP-bd"/>
</dbReference>
<dbReference type="SMART" id="SM00490">
    <property type="entry name" value="HELICc"/>
    <property type="match status" value="1"/>
</dbReference>
<dbReference type="EMBL" id="JALLBG020000286">
    <property type="protein sequence ID" value="KAL3756909.1"/>
    <property type="molecule type" value="Genomic_DNA"/>
</dbReference>
<sequence length="1650" mass="181125">MTNTAILDDDDFASTPPNLYDSSGLSVSSSSSSSSSDNDSVGNSIHDKKKKMRYRTDTDNDKDGKENRMPPPIIAATKATKAADATASGRTPSTIATAATGRLTLGSNKNPNELNASAASSSSPANTNLNNNDFDKEKNDDDDLDLVEIFSRSSPMQSASIKNRKWTQGTTTTCFDDNDDDDGRRQEEEQQQKPHGVIENVKQQHDYLLDSLDNDALAELDENDDDSIYEKKSGGRGGDGVVGLVGSRSTKTAMSGTASRRQIDDGEEVTSNILRNNFTITYNCEKKECAIADDDLLDFSDDDDNVVDNSALRKKTRSSNDNDCQQRDDKSNADSITIENNVGADGNVASVMEASCPGSPTSSLDTPREMESPTPSPPIPPPPPAAASPRRSMTTTTKKTSTLQENTTLNLTIRTVKPGTNPYQSKKVPTRQENHSPSTQTDRLIDIPDEHSLESPRALLPRRSNINNSTYPVPNNSSTKDATTTRVVALPDIGLSPDVQLSELHRFGIDHSHIAPPPQNRPPHSRRNIAVDKVFSHPVLKLWKMSNKFHSFNHLQSKMVNVLANSDDNVIVSAPTGAGKTVLFEMAMARLLASNIQQRWWRRHRLQVTKDLALCEERQLDWSKRLADIDRNIVCTTITGGPNTSSTPSYTDIASSHLIITTTEKWDSITRRWNEKFVLLSSIKLVLVDEVHMIGEPERGGCLESVLCRMKTIQRVARAKMLTSLEIASSSYKHTTPSALASNMRIVSATLPNIGHLASFVESGEAYSFDQSYRPVPLNVLVQACGHIGSNRYLFDKSLNQHVPTIVVCHSKKETEDLAGELTKSYANPSMLNESALANFSGMTETSSLHQCIRKGIAFHHAGLDASDRRLVEQAFGSGSISCLCATSTLAVGVNLPSHLVVVKGTSAYRGASEGHQDIDTGTLLQMIGRAGRPGFDTSGTAMIMTDTLSKTRFENMSQGLKVVESHLMDGNRLTEVLNIEISQGVITSEEDAVNWVKGTFLHRRLQSHPLFYGFNGSGDDALHSFVLGKCADSIDKLRKIRAIEVKDDDATFSPTPGCHVMSRNFIDFETMKDIIKLPHNSGPVQLLHMISNCSKIQTPVRRHEKKALNEAYKRIKYKLEGPQSKIRIQTPAEKTFVMLQAAIGRHYFDDFALRQQLTNIIDGASQVLSAIEQYAKEGSRNGQLATQGILFRRSLFSSLWGENDGVLNQIHGVTEEIAAKLKGSGISTFADVLRSSSEDIVNVCNVSATFADSLRDAASTILQRTLKLSACSEDVDGKLSLCVKLVRRTTGSTEETSERIVSYSLIVFTDRAGGLLHYSENITKECEITVPCPDKFGRAYLLLVGNLVGLDEQVTVDGNDDIEKSPALLSHSVSKPPSTTVKKQRQQSIAPPPSSSKRPLETHRDSVSYVSDLRMQKRGKVQTEQTVDRIISEPVDTEAAAQPSTSTKNLVTPSPHPHTKHQNADTATPRRNVTSSSGKRDETNTQPRSHSLTGHRPNNPSLASARANRGGKNNSRSSWFQEKSQQKTAQQTAFNSPKENPFASYSFDPNNIENSLDSNACRSIEQVPTQSIIPNFRSNATYSTDTPRCSQSFRTPGNRRKNTAVSNRISSASVLQQKASELQQHHSQMVAPLQLWMKTGFKEAWPCSE</sequence>
<evidence type="ECO:0000259" key="13">
    <source>
        <dbReference type="PROSITE" id="PS51194"/>
    </source>
</evidence>
<keyword evidence="3" id="KW-0378">Hydrolase</keyword>
<evidence type="ECO:0000256" key="3">
    <source>
        <dbReference type="ARBA" id="ARBA00022801"/>
    </source>
</evidence>
<dbReference type="Pfam" id="PF00270">
    <property type="entry name" value="DEAD"/>
    <property type="match status" value="1"/>
</dbReference>
<feature type="compositionally biased region" description="Polar residues" evidence="11">
    <location>
        <begin position="1485"/>
        <end position="1503"/>
    </location>
</feature>
<evidence type="ECO:0000256" key="6">
    <source>
        <dbReference type="ARBA" id="ARBA00023235"/>
    </source>
</evidence>
<dbReference type="Pfam" id="PF23445">
    <property type="entry name" value="WHD_SNRNP200"/>
    <property type="match status" value="1"/>
</dbReference>
<keyword evidence="2" id="KW-0547">Nucleotide-binding</keyword>
<dbReference type="InterPro" id="IPR057842">
    <property type="entry name" value="WH_MER3"/>
</dbReference>
<name>A0ABD3LYR3_9STRA</name>
<feature type="region of interest" description="Disordered" evidence="11">
    <location>
        <begin position="1578"/>
        <end position="1605"/>
    </location>
</feature>
<dbReference type="SUPFAM" id="SSF158702">
    <property type="entry name" value="Sec63 N-terminal domain-like"/>
    <property type="match status" value="1"/>
</dbReference>
<feature type="domain" description="Helicase ATP-binding" evidence="12">
    <location>
        <begin position="561"/>
        <end position="731"/>
    </location>
</feature>
<feature type="compositionally biased region" description="Polar residues" evidence="11">
    <location>
        <begin position="88"/>
        <end position="97"/>
    </location>
</feature>
<evidence type="ECO:0000313" key="14">
    <source>
        <dbReference type="EMBL" id="KAL3756909.1"/>
    </source>
</evidence>
<keyword evidence="15" id="KW-1185">Reference proteome</keyword>
<feature type="compositionally biased region" description="Polar residues" evidence="11">
    <location>
        <begin position="1443"/>
        <end position="1453"/>
    </location>
</feature>
<evidence type="ECO:0000256" key="4">
    <source>
        <dbReference type="ARBA" id="ARBA00022806"/>
    </source>
</evidence>
<keyword evidence="4" id="KW-0347">Helicase</keyword>
<dbReference type="InterPro" id="IPR001650">
    <property type="entry name" value="Helicase_C-like"/>
</dbReference>
<dbReference type="Pfam" id="PF00271">
    <property type="entry name" value="Helicase_C"/>
    <property type="match status" value="1"/>
</dbReference>
<evidence type="ECO:0000256" key="7">
    <source>
        <dbReference type="ARBA" id="ARBA00023254"/>
    </source>
</evidence>
<evidence type="ECO:0000256" key="11">
    <source>
        <dbReference type="SAM" id="MobiDB-lite"/>
    </source>
</evidence>
<feature type="compositionally biased region" description="Polar residues" evidence="11">
    <location>
        <begin position="1465"/>
        <end position="1478"/>
    </location>
</feature>
<feature type="region of interest" description="Disordered" evidence="11">
    <location>
        <begin position="154"/>
        <end position="196"/>
    </location>
</feature>
<dbReference type="GO" id="GO:0016787">
    <property type="term" value="F:hydrolase activity"/>
    <property type="evidence" value="ECO:0007669"/>
    <property type="project" value="UniProtKB-KW"/>
</dbReference>
<dbReference type="SMART" id="SM00973">
    <property type="entry name" value="Sec63"/>
    <property type="match status" value="1"/>
</dbReference>
<dbReference type="Gene3D" id="1.10.3380.10">
    <property type="entry name" value="Sec63 N-terminal domain-like domain"/>
    <property type="match status" value="1"/>
</dbReference>
<evidence type="ECO:0000256" key="5">
    <source>
        <dbReference type="ARBA" id="ARBA00022840"/>
    </source>
</evidence>
<dbReference type="InterPro" id="IPR004179">
    <property type="entry name" value="Sec63-dom"/>
</dbReference>
<feature type="region of interest" description="Disordered" evidence="11">
    <location>
        <begin position="1362"/>
        <end position="1552"/>
    </location>
</feature>
<feature type="region of interest" description="Disordered" evidence="11">
    <location>
        <begin position="1"/>
        <end position="141"/>
    </location>
</feature>
<keyword evidence="7" id="KW-0469">Meiosis</keyword>
<evidence type="ECO:0000256" key="2">
    <source>
        <dbReference type="ARBA" id="ARBA00022741"/>
    </source>
</evidence>
<feature type="compositionally biased region" description="Polar residues" evidence="11">
    <location>
        <begin position="1578"/>
        <end position="1596"/>
    </location>
</feature>
<feature type="compositionally biased region" description="Polar residues" evidence="11">
    <location>
        <begin position="250"/>
        <end position="260"/>
    </location>
</feature>
<dbReference type="EC" id="5.6.2.4" evidence="9"/>
<evidence type="ECO:0000259" key="12">
    <source>
        <dbReference type="PROSITE" id="PS51192"/>
    </source>
</evidence>
<evidence type="ECO:0000256" key="10">
    <source>
        <dbReference type="ARBA" id="ARBA00048988"/>
    </source>
</evidence>
<gene>
    <name evidence="14" type="ORF">ACHAWU_005913</name>
</gene>
<comment type="similarity">
    <text evidence="1">Belongs to the helicase family. SKI2 subfamily.</text>
</comment>
<evidence type="ECO:0000256" key="1">
    <source>
        <dbReference type="ARBA" id="ARBA00010140"/>
    </source>
</evidence>
<dbReference type="SMART" id="SM00487">
    <property type="entry name" value="DEXDc"/>
    <property type="match status" value="1"/>
</dbReference>
<dbReference type="Proteomes" id="UP001530293">
    <property type="component" value="Unassembled WGS sequence"/>
</dbReference>
<feature type="compositionally biased region" description="Basic and acidic residues" evidence="11">
    <location>
        <begin position="182"/>
        <end position="192"/>
    </location>
</feature>
<dbReference type="Gene3D" id="3.40.50.300">
    <property type="entry name" value="P-loop containing nucleotide triphosphate hydrolases"/>
    <property type="match status" value="2"/>
</dbReference>
<dbReference type="PROSITE" id="PS51192">
    <property type="entry name" value="HELICASE_ATP_BIND_1"/>
    <property type="match status" value="1"/>
</dbReference>
<feature type="compositionally biased region" description="Basic and acidic residues" evidence="11">
    <location>
        <begin position="318"/>
        <end position="332"/>
    </location>
</feature>
<organism evidence="14 15">
    <name type="scientific">Discostella pseudostelligera</name>
    <dbReference type="NCBI Taxonomy" id="259834"/>
    <lineage>
        <taxon>Eukaryota</taxon>
        <taxon>Sar</taxon>
        <taxon>Stramenopiles</taxon>
        <taxon>Ochrophyta</taxon>
        <taxon>Bacillariophyta</taxon>
        <taxon>Coscinodiscophyceae</taxon>
        <taxon>Thalassiosirophycidae</taxon>
        <taxon>Stephanodiscales</taxon>
        <taxon>Stephanodiscaceae</taxon>
        <taxon>Discostella</taxon>
    </lineage>
</organism>
<evidence type="ECO:0000256" key="8">
    <source>
        <dbReference type="ARBA" id="ARBA00034617"/>
    </source>
</evidence>
<feature type="region of interest" description="Disordered" evidence="11">
    <location>
        <begin position="225"/>
        <end position="262"/>
    </location>
</feature>
<feature type="compositionally biased region" description="Pro residues" evidence="11">
    <location>
        <begin position="374"/>
        <end position="386"/>
    </location>
</feature>
<dbReference type="SUPFAM" id="SSF52540">
    <property type="entry name" value="P-loop containing nucleoside triphosphate hydrolases"/>
    <property type="match status" value="2"/>
</dbReference>
<dbReference type="GO" id="GO:0051321">
    <property type="term" value="P:meiotic cell cycle"/>
    <property type="evidence" value="ECO:0007669"/>
    <property type="project" value="UniProtKB-KW"/>
</dbReference>
<keyword evidence="6" id="KW-0413">Isomerase</keyword>
<feature type="compositionally biased region" description="Low complexity" evidence="11">
    <location>
        <begin position="394"/>
        <end position="408"/>
    </location>
</feature>
<feature type="compositionally biased region" description="Low complexity" evidence="11">
    <location>
        <begin position="110"/>
        <end position="132"/>
    </location>
</feature>
<dbReference type="InterPro" id="IPR052247">
    <property type="entry name" value="Meiotic_Crossover_Helicase"/>
</dbReference>
<feature type="region of interest" description="Disordered" evidence="11">
    <location>
        <begin position="310"/>
        <end position="444"/>
    </location>
</feature>
<dbReference type="InterPro" id="IPR027417">
    <property type="entry name" value="P-loop_NTPase"/>
</dbReference>
<dbReference type="InterPro" id="IPR011545">
    <property type="entry name" value="DEAD/DEAH_box_helicase_dom"/>
</dbReference>
<feature type="compositionally biased region" description="Polar residues" evidence="11">
    <location>
        <begin position="154"/>
        <end position="169"/>
    </location>
</feature>
<feature type="compositionally biased region" description="Low complexity" evidence="11">
    <location>
        <begin position="22"/>
        <end position="44"/>
    </location>
</feature>
<accession>A0ABD3LYR3</accession>
<dbReference type="Gene3D" id="1.10.150.20">
    <property type="entry name" value="5' to 3' exonuclease, C-terminal subdomain"/>
    <property type="match status" value="1"/>
</dbReference>
<feature type="compositionally biased region" description="Polar residues" evidence="11">
    <location>
        <begin position="1372"/>
        <end position="1390"/>
    </location>
</feature>